<dbReference type="InterPro" id="IPR038765">
    <property type="entry name" value="Papain-like_cys_pep_sf"/>
</dbReference>
<evidence type="ECO:0000256" key="2">
    <source>
        <dbReference type="ARBA" id="ARBA00022670"/>
    </source>
</evidence>
<evidence type="ECO:0000313" key="7">
    <source>
        <dbReference type="Proteomes" id="UP000830158"/>
    </source>
</evidence>
<sequence>MGSRLAAGVAALVLAIPLLLAAGIAGVVSALTGSSAAGSLICTPDGTPTGTVPGFTAEQMGNAAIVVAVGKQMRVPEQGWVVAIAAAIQESGLRNLDYGDRDSLGLFQQRPSMGWGTPAQITTPTYAATQFYEHLLATPNWQAMSINAAAQAVQRSGTPHAYGPHETDARRIVAAVAGIRCEPSPALDGTGDCNNIQAPTPAALTAINYACGQRGLPYIWGGDGPGSGDRGFDCSGLTKASYDAAGITLPRTAHAQFHTGTRVPAGSPLLPGDLVFYGTPANISHVALYLGNGKMINAPTFGSHVQIDTYRHPNDNYVGATRPSSDN</sequence>
<reference evidence="6" key="1">
    <citation type="submission" date="2022-01" db="EMBL/GenBank/DDBJ databases">
        <title>PSI-footprinting approach for the identification of protein synthesis inhibitor producers.</title>
        <authorList>
            <person name="Handel F."/>
            <person name="Kulik A."/>
            <person name="Wex K.W."/>
            <person name="Berscheid A."/>
            <person name="Saur J.S."/>
            <person name="Winkler A."/>
            <person name="Wibberg D."/>
            <person name="Kalinowski J."/>
            <person name="Broetz-Oesterhelt H."/>
            <person name="Mast Y."/>
        </authorList>
    </citation>
    <scope>NUCLEOTIDE SEQUENCE</scope>
    <source>
        <strain evidence="6">KNN 49.3e</strain>
    </source>
</reference>
<organism evidence="6 7">
    <name type="scientific">Amycolatopsis thermalba</name>
    <dbReference type="NCBI Taxonomy" id="944492"/>
    <lineage>
        <taxon>Bacteria</taxon>
        <taxon>Bacillati</taxon>
        <taxon>Actinomycetota</taxon>
        <taxon>Actinomycetes</taxon>
        <taxon>Pseudonocardiales</taxon>
        <taxon>Pseudonocardiaceae</taxon>
        <taxon>Amycolatopsis</taxon>
    </lineage>
</organism>
<dbReference type="Proteomes" id="UP000830158">
    <property type="component" value="Chromosome"/>
</dbReference>
<proteinExistence type="inferred from homology"/>
<protein>
    <submittedName>
        <fullName evidence="6">C40 family peptidase</fullName>
    </submittedName>
</protein>
<dbReference type="InterPro" id="IPR051794">
    <property type="entry name" value="PG_Endopeptidase_C40"/>
</dbReference>
<accession>A0ABY4P198</accession>
<keyword evidence="7" id="KW-1185">Reference proteome</keyword>
<evidence type="ECO:0000256" key="4">
    <source>
        <dbReference type="ARBA" id="ARBA00022807"/>
    </source>
</evidence>
<keyword evidence="3" id="KW-0378">Hydrolase</keyword>
<evidence type="ECO:0000259" key="5">
    <source>
        <dbReference type="PROSITE" id="PS51935"/>
    </source>
</evidence>
<dbReference type="EMBL" id="CP091196">
    <property type="protein sequence ID" value="UQS26027.1"/>
    <property type="molecule type" value="Genomic_DNA"/>
</dbReference>
<evidence type="ECO:0000313" key="6">
    <source>
        <dbReference type="EMBL" id="UQS26027.1"/>
    </source>
</evidence>
<evidence type="ECO:0000256" key="1">
    <source>
        <dbReference type="ARBA" id="ARBA00007074"/>
    </source>
</evidence>
<gene>
    <name evidence="6" type="ORF">L1857_26055</name>
</gene>
<dbReference type="InterPro" id="IPR000064">
    <property type="entry name" value="NLP_P60_dom"/>
</dbReference>
<keyword evidence="4" id="KW-0788">Thiol protease</keyword>
<feature type="domain" description="NlpC/P60" evidence="5">
    <location>
        <begin position="200"/>
        <end position="327"/>
    </location>
</feature>
<keyword evidence="2" id="KW-0645">Protease</keyword>
<name>A0ABY4P198_9PSEU</name>
<dbReference type="PROSITE" id="PS51935">
    <property type="entry name" value="NLPC_P60"/>
    <property type="match status" value="1"/>
</dbReference>
<dbReference type="Pfam" id="PF00877">
    <property type="entry name" value="NLPC_P60"/>
    <property type="match status" value="1"/>
</dbReference>
<dbReference type="PANTHER" id="PTHR47359">
    <property type="entry name" value="PEPTIDOGLYCAN DL-ENDOPEPTIDASE CWLO"/>
    <property type="match status" value="1"/>
</dbReference>
<dbReference type="PANTHER" id="PTHR47359:SF3">
    <property type="entry name" value="NLP_P60 DOMAIN-CONTAINING PROTEIN-RELATED"/>
    <property type="match status" value="1"/>
</dbReference>
<dbReference type="Gene3D" id="3.90.1720.10">
    <property type="entry name" value="endopeptidase domain like (from Nostoc punctiforme)"/>
    <property type="match status" value="1"/>
</dbReference>
<evidence type="ECO:0000256" key="3">
    <source>
        <dbReference type="ARBA" id="ARBA00022801"/>
    </source>
</evidence>
<comment type="similarity">
    <text evidence="1">Belongs to the peptidase C40 family.</text>
</comment>
<dbReference type="RefSeq" id="WP_116111143.1">
    <property type="nucleotide sequence ID" value="NZ_CP091196.1"/>
</dbReference>
<dbReference type="SUPFAM" id="SSF54001">
    <property type="entry name" value="Cysteine proteinases"/>
    <property type="match status" value="1"/>
</dbReference>